<name>A0A1H9ZAK5_9GAMM</name>
<evidence type="ECO:0000313" key="8">
    <source>
        <dbReference type="EMBL" id="SES77877.1"/>
    </source>
</evidence>
<protein>
    <submittedName>
        <fullName evidence="8">L-lysine exporter family protein LysE/ArgO</fullName>
    </submittedName>
</protein>
<dbReference type="InterPro" id="IPR001123">
    <property type="entry name" value="LeuE-type"/>
</dbReference>
<keyword evidence="6 7" id="KW-0472">Membrane</keyword>
<sequence length="204" mass="22361">MISIVLQGFLLGLSLIVAIGSQNAFILRQGLIGRHVFALTFFCALADALLITIGVSGFYLVVQQYPIVIDIARFAGAAFITTYGILRLISAYKGTGILDSANAKETQSLKVALLSCAAFTFLNPHVYLDTVILLGSIAAQFGQYAWLFGLGACIASFSFFFSLGYGARFLRPLFEKKRSWQILDLIIGIMMLMISINLLFFFNV</sequence>
<dbReference type="GO" id="GO:0015171">
    <property type="term" value="F:amino acid transmembrane transporter activity"/>
    <property type="evidence" value="ECO:0007669"/>
    <property type="project" value="TreeGrafter"/>
</dbReference>
<dbReference type="GO" id="GO:0005886">
    <property type="term" value="C:plasma membrane"/>
    <property type="evidence" value="ECO:0007669"/>
    <property type="project" value="UniProtKB-SubCell"/>
</dbReference>
<evidence type="ECO:0000256" key="1">
    <source>
        <dbReference type="ARBA" id="ARBA00004651"/>
    </source>
</evidence>
<feature type="transmembrane region" description="Helical" evidence="7">
    <location>
        <begin position="39"/>
        <end position="61"/>
    </location>
</feature>
<evidence type="ECO:0000256" key="5">
    <source>
        <dbReference type="ARBA" id="ARBA00022989"/>
    </source>
</evidence>
<reference evidence="9" key="1">
    <citation type="submission" date="2016-10" db="EMBL/GenBank/DDBJ databases">
        <authorList>
            <person name="Varghese N."/>
            <person name="Submissions S."/>
        </authorList>
    </citation>
    <scope>NUCLEOTIDE SEQUENCE [LARGE SCALE GENOMIC DNA]</scope>
    <source>
        <strain evidence="9">DSM 18579</strain>
    </source>
</reference>
<keyword evidence="3 7" id="KW-0812">Transmembrane</keyword>
<evidence type="ECO:0000313" key="9">
    <source>
        <dbReference type="Proteomes" id="UP000242642"/>
    </source>
</evidence>
<feature type="transmembrane region" description="Helical" evidence="7">
    <location>
        <begin position="182"/>
        <end position="202"/>
    </location>
</feature>
<accession>A0A1H9ZAK5</accession>
<dbReference type="AlphaFoldDB" id="A0A1H9ZAK5"/>
<keyword evidence="9" id="KW-1185">Reference proteome</keyword>
<feature type="transmembrane region" description="Helical" evidence="7">
    <location>
        <begin position="111"/>
        <end position="138"/>
    </location>
</feature>
<gene>
    <name evidence="8" type="ORF">SAMN02583745_00472</name>
</gene>
<evidence type="ECO:0000256" key="3">
    <source>
        <dbReference type="ARBA" id="ARBA00022692"/>
    </source>
</evidence>
<dbReference type="EMBL" id="FOHV01000003">
    <property type="protein sequence ID" value="SES77877.1"/>
    <property type="molecule type" value="Genomic_DNA"/>
</dbReference>
<keyword evidence="4" id="KW-0029">Amino-acid transport</keyword>
<dbReference type="PANTHER" id="PTHR30086">
    <property type="entry name" value="ARGININE EXPORTER PROTEIN ARGO"/>
    <property type="match status" value="1"/>
</dbReference>
<dbReference type="PANTHER" id="PTHR30086:SF20">
    <property type="entry name" value="ARGININE EXPORTER PROTEIN ARGO-RELATED"/>
    <property type="match status" value="1"/>
</dbReference>
<feature type="transmembrane region" description="Helical" evidence="7">
    <location>
        <begin position="6"/>
        <end position="27"/>
    </location>
</feature>
<keyword evidence="2" id="KW-1003">Cell membrane</keyword>
<keyword evidence="5 7" id="KW-1133">Transmembrane helix</keyword>
<dbReference type="Proteomes" id="UP000242642">
    <property type="component" value="Unassembled WGS sequence"/>
</dbReference>
<proteinExistence type="predicted"/>
<dbReference type="STRING" id="1123402.SAMN02583745_00472"/>
<feature type="transmembrane region" description="Helical" evidence="7">
    <location>
        <begin position="144"/>
        <end position="170"/>
    </location>
</feature>
<evidence type="ECO:0000256" key="4">
    <source>
        <dbReference type="ARBA" id="ARBA00022970"/>
    </source>
</evidence>
<dbReference type="RefSeq" id="WP_218139448.1">
    <property type="nucleotide sequence ID" value="NZ_FOHV01000003.1"/>
</dbReference>
<evidence type="ECO:0000256" key="2">
    <source>
        <dbReference type="ARBA" id="ARBA00022475"/>
    </source>
</evidence>
<evidence type="ECO:0000256" key="6">
    <source>
        <dbReference type="ARBA" id="ARBA00023136"/>
    </source>
</evidence>
<keyword evidence="4" id="KW-0813">Transport</keyword>
<comment type="subcellular location">
    <subcellularLocation>
        <location evidence="1">Cell membrane</location>
        <topology evidence="1">Multi-pass membrane protein</topology>
    </subcellularLocation>
</comment>
<organism evidence="8 9">
    <name type="scientific">Thorsellia anophelis DSM 18579</name>
    <dbReference type="NCBI Taxonomy" id="1123402"/>
    <lineage>
        <taxon>Bacteria</taxon>
        <taxon>Pseudomonadati</taxon>
        <taxon>Pseudomonadota</taxon>
        <taxon>Gammaproteobacteria</taxon>
        <taxon>Enterobacterales</taxon>
        <taxon>Thorselliaceae</taxon>
        <taxon>Thorsellia</taxon>
    </lineage>
</organism>
<dbReference type="Pfam" id="PF01810">
    <property type="entry name" value="LysE"/>
    <property type="match status" value="1"/>
</dbReference>
<feature type="transmembrane region" description="Helical" evidence="7">
    <location>
        <begin position="67"/>
        <end position="90"/>
    </location>
</feature>
<evidence type="ECO:0000256" key="7">
    <source>
        <dbReference type="SAM" id="Phobius"/>
    </source>
</evidence>